<protein>
    <recommendedName>
        <fullName evidence="8">Multidrug efflux pump Tap</fullName>
    </recommendedName>
</protein>
<feature type="transmembrane region" description="Helical" evidence="10">
    <location>
        <begin position="255"/>
        <end position="277"/>
    </location>
</feature>
<evidence type="ECO:0000259" key="11">
    <source>
        <dbReference type="PROSITE" id="PS50850"/>
    </source>
</evidence>
<evidence type="ECO:0000256" key="4">
    <source>
        <dbReference type="ARBA" id="ARBA00022692"/>
    </source>
</evidence>
<feature type="domain" description="Major facilitator superfamily (MFS) profile" evidence="11">
    <location>
        <begin position="219"/>
        <end position="424"/>
    </location>
</feature>
<comment type="similarity">
    <text evidence="7">Belongs to the major facilitator superfamily. Drug:H(+) antiporter-3 (DHA3) (TC 2.A.1.21) family.</text>
</comment>
<dbReference type="InterPro" id="IPR011701">
    <property type="entry name" value="MFS"/>
</dbReference>
<accession>A0A839NCU2</accession>
<feature type="transmembrane region" description="Helical" evidence="10">
    <location>
        <begin position="307"/>
        <end position="328"/>
    </location>
</feature>
<dbReference type="PROSITE" id="PS50850">
    <property type="entry name" value="MFS"/>
    <property type="match status" value="1"/>
</dbReference>
<keyword evidence="3" id="KW-1003">Cell membrane</keyword>
<feature type="region of interest" description="Disordered" evidence="9">
    <location>
        <begin position="402"/>
        <end position="424"/>
    </location>
</feature>
<dbReference type="SUPFAM" id="SSF103473">
    <property type="entry name" value="MFS general substrate transporter"/>
    <property type="match status" value="1"/>
</dbReference>
<evidence type="ECO:0000256" key="10">
    <source>
        <dbReference type="SAM" id="Phobius"/>
    </source>
</evidence>
<feature type="transmembrane region" description="Helical" evidence="10">
    <location>
        <begin position="21"/>
        <end position="41"/>
    </location>
</feature>
<keyword evidence="6 10" id="KW-0472">Membrane</keyword>
<dbReference type="InterPro" id="IPR020846">
    <property type="entry name" value="MFS_dom"/>
</dbReference>
<organism evidence="12 13">
    <name type="scientific">Flexivirga oryzae</name>
    <dbReference type="NCBI Taxonomy" id="1794944"/>
    <lineage>
        <taxon>Bacteria</taxon>
        <taxon>Bacillati</taxon>
        <taxon>Actinomycetota</taxon>
        <taxon>Actinomycetes</taxon>
        <taxon>Micrococcales</taxon>
        <taxon>Dermacoccaceae</taxon>
        <taxon>Flexivirga</taxon>
    </lineage>
</organism>
<dbReference type="PANTHER" id="PTHR23513">
    <property type="entry name" value="INTEGRAL MEMBRANE EFFLUX PROTEIN-RELATED"/>
    <property type="match status" value="1"/>
</dbReference>
<feature type="transmembrane region" description="Helical" evidence="10">
    <location>
        <begin position="348"/>
        <end position="370"/>
    </location>
</feature>
<evidence type="ECO:0000313" key="13">
    <source>
        <dbReference type="Proteomes" id="UP000559182"/>
    </source>
</evidence>
<dbReference type="PANTHER" id="PTHR23513:SF9">
    <property type="entry name" value="ENTEROBACTIN EXPORTER ENTS"/>
    <property type="match status" value="1"/>
</dbReference>
<name>A0A839NCU2_9MICO</name>
<gene>
    <name evidence="12" type="ORF">FHU39_004169</name>
</gene>
<dbReference type="AlphaFoldDB" id="A0A839NCU2"/>
<feature type="transmembrane region" description="Helical" evidence="10">
    <location>
        <begin position="219"/>
        <end position="243"/>
    </location>
</feature>
<evidence type="ECO:0000256" key="2">
    <source>
        <dbReference type="ARBA" id="ARBA00022448"/>
    </source>
</evidence>
<dbReference type="Pfam" id="PF07690">
    <property type="entry name" value="MFS_1"/>
    <property type="match status" value="1"/>
</dbReference>
<reference evidence="12 13" key="1">
    <citation type="submission" date="2020-08" db="EMBL/GenBank/DDBJ databases">
        <title>Sequencing the genomes of 1000 actinobacteria strains.</title>
        <authorList>
            <person name="Klenk H.-P."/>
        </authorList>
    </citation>
    <scope>NUCLEOTIDE SEQUENCE [LARGE SCALE GENOMIC DNA]</scope>
    <source>
        <strain evidence="12 13">DSM 105369</strain>
    </source>
</reference>
<evidence type="ECO:0000256" key="7">
    <source>
        <dbReference type="ARBA" id="ARBA00038075"/>
    </source>
</evidence>
<sequence length="424" mass="43744">MKEQFQSSPWRHRDVRWIVPARALSVFGDGLLSVVLLLRVYDSGVGPWGVTGLLVCEGLPLILLIGVAGRVADRHDSRRILTLALTGQVLGCLVLAGVDDLAATYALTLLVQTGQAFSGPTWSALVPRVVGDEALGKIVALQQGLNMALLPIGAAVGSVLYAGASARPVILIDAATFALLLGSAFAVRTRRGGTADTALRDGGVPSAATGLSTLRADRLVWPLLVAALAMVLVAGGTNVLDVFLIRDDLGMSSGWYGVTEVAFTVGAVAGSVVTGGIGSDRTRVRATVVGFLAIALGVLAFGLAPSYWLILLLCLEIGVALGVMNAAFGTLFTTRTPDALRGRVSSTVNGLMQATNVTSLVVFGAVGTTLGVRNTYLVAGALSVAVVLLAAVRVLRTTPRSSPLRHVPAADASGIRRPSGSPRV</sequence>
<dbReference type="GO" id="GO:0005886">
    <property type="term" value="C:plasma membrane"/>
    <property type="evidence" value="ECO:0007669"/>
    <property type="project" value="UniProtKB-SubCell"/>
</dbReference>
<feature type="transmembrane region" description="Helical" evidence="10">
    <location>
        <begin position="284"/>
        <end position="301"/>
    </location>
</feature>
<evidence type="ECO:0000256" key="1">
    <source>
        <dbReference type="ARBA" id="ARBA00004429"/>
    </source>
</evidence>
<dbReference type="RefSeq" id="WP_183322581.1">
    <property type="nucleotide sequence ID" value="NZ_JACHVQ010000004.1"/>
</dbReference>
<comment type="caution">
    <text evidence="12">The sequence shown here is derived from an EMBL/GenBank/DDBJ whole genome shotgun (WGS) entry which is preliminary data.</text>
</comment>
<evidence type="ECO:0000256" key="6">
    <source>
        <dbReference type="ARBA" id="ARBA00023136"/>
    </source>
</evidence>
<feature type="transmembrane region" description="Helical" evidence="10">
    <location>
        <begin position="169"/>
        <end position="187"/>
    </location>
</feature>
<dbReference type="Gene3D" id="1.20.1250.20">
    <property type="entry name" value="MFS general substrate transporter like domains"/>
    <property type="match status" value="1"/>
</dbReference>
<keyword evidence="13" id="KW-1185">Reference proteome</keyword>
<keyword evidence="5 10" id="KW-1133">Transmembrane helix</keyword>
<dbReference type="CDD" id="cd06173">
    <property type="entry name" value="MFS_MefA_like"/>
    <property type="match status" value="1"/>
</dbReference>
<evidence type="ECO:0000256" key="9">
    <source>
        <dbReference type="SAM" id="MobiDB-lite"/>
    </source>
</evidence>
<proteinExistence type="inferred from homology"/>
<feature type="transmembrane region" description="Helical" evidence="10">
    <location>
        <begin position="80"/>
        <end position="98"/>
    </location>
</feature>
<dbReference type="Proteomes" id="UP000559182">
    <property type="component" value="Unassembled WGS sequence"/>
</dbReference>
<evidence type="ECO:0000313" key="12">
    <source>
        <dbReference type="EMBL" id="MBB2894133.1"/>
    </source>
</evidence>
<feature type="transmembrane region" description="Helical" evidence="10">
    <location>
        <begin position="47"/>
        <end position="68"/>
    </location>
</feature>
<evidence type="ECO:0000256" key="3">
    <source>
        <dbReference type="ARBA" id="ARBA00022475"/>
    </source>
</evidence>
<dbReference type="InterPro" id="IPR036259">
    <property type="entry name" value="MFS_trans_sf"/>
</dbReference>
<keyword evidence="2" id="KW-0813">Transport</keyword>
<feature type="transmembrane region" description="Helical" evidence="10">
    <location>
        <begin position="376"/>
        <end position="395"/>
    </location>
</feature>
<comment type="subcellular location">
    <subcellularLocation>
        <location evidence="1">Cell inner membrane</location>
        <topology evidence="1">Multi-pass membrane protein</topology>
    </subcellularLocation>
</comment>
<keyword evidence="4 10" id="KW-0812">Transmembrane</keyword>
<evidence type="ECO:0000256" key="5">
    <source>
        <dbReference type="ARBA" id="ARBA00022989"/>
    </source>
</evidence>
<dbReference type="GO" id="GO:0022857">
    <property type="term" value="F:transmembrane transporter activity"/>
    <property type="evidence" value="ECO:0007669"/>
    <property type="project" value="InterPro"/>
</dbReference>
<evidence type="ECO:0000256" key="8">
    <source>
        <dbReference type="ARBA" id="ARBA00040914"/>
    </source>
</evidence>
<dbReference type="EMBL" id="JACHVQ010000004">
    <property type="protein sequence ID" value="MBB2894133.1"/>
    <property type="molecule type" value="Genomic_DNA"/>
</dbReference>